<keyword evidence="4" id="KW-0378">Hydrolase</keyword>
<dbReference type="CDD" id="cd10839">
    <property type="entry name" value="cpPDZ1_DegP-like"/>
    <property type="match status" value="1"/>
</dbReference>
<feature type="binding site" evidence="7">
    <location>
        <begin position="225"/>
        <end position="227"/>
    </location>
    <ligand>
        <name>substrate</name>
    </ligand>
</feature>
<dbReference type="SUPFAM" id="SSF50156">
    <property type="entry name" value="PDZ domain-like"/>
    <property type="match status" value="1"/>
</dbReference>
<proteinExistence type="predicted"/>
<dbReference type="RefSeq" id="WP_039592221.1">
    <property type="nucleotide sequence ID" value="NZ_CP142104.1"/>
</dbReference>
<dbReference type="Gene3D" id="2.40.10.120">
    <property type="match status" value="1"/>
</dbReference>
<sequence>MLKALRFSGWPLLAGVLVALLIIQRYPEWVGLPSLDVNLQQAPQTKAVQQGPVSYADAVTLAAPAVVNLYTTKVINKPNHPLFEDPQFRRFFGDNSPKQKRMESSLGSGVIMSPEGYILTNNHVTSGADQIVVALKDGRETLARVIGSDPETDLAVLKIDLKNLPAITIGRSDSIRIGDVTLAIGNPFGVGQTVTMGIISATGRNQLGLNNYEDFIQTDAAINPGNSGGALVDANGNLTGINTAIFSKSGGSQGIGFAIPVKLAMEVMKSIIEHGQVIRGWLGIEVQPLTQELAESFGLSGRPGIVVAGIFRDGPAQKAGLQLGDVILSIDGEPAGDGRRSMNQVARIKPTDKVTIQVMRNGKELKLTAEIGLRPPPAPVVLKEEQ</sequence>
<dbReference type="InterPro" id="IPR009003">
    <property type="entry name" value="Peptidase_S1_PA"/>
</dbReference>
<feature type="binding site" evidence="7">
    <location>
        <position position="123"/>
    </location>
    <ligand>
        <name>substrate</name>
    </ligand>
</feature>
<keyword evidence="3" id="KW-0677">Repeat</keyword>
<feature type="active site" description="Charge relay system" evidence="6">
    <location>
        <position position="123"/>
    </location>
</feature>
<evidence type="ECO:0000256" key="5">
    <source>
        <dbReference type="ARBA" id="ARBA00022825"/>
    </source>
</evidence>
<evidence type="ECO:0000256" key="4">
    <source>
        <dbReference type="ARBA" id="ARBA00022801"/>
    </source>
</evidence>
<dbReference type="InterPro" id="IPR001940">
    <property type="entry name" value="Peptidase_S1C"/>
</dbReference>
<dbReference type="InterPro" id="IPR001478">
    <property type="entry name" value="PDZ"/>
</dbReference>
<comment type="caution">
    <text evidence="9">The sequence shown here is derived from an EMBL/GenBank/DDBJ whole genome shotgun (WGS) entry which is preliminary data.</text>
</comment>
<dbReference type="Pfam" id="PF13365">
    <property type="entry name" value="Trypsin_2"/>
    <property type="match status" value="1"/>
</dbReference>
<feature type="binding site" evidence="7">
    <location>
        <position position="153"/>
    </location>
    <ligand>
        <name>substrate</name>
    </ligand>
</feature>
<dbReference type="InterPro" id="IPR051201">
    <property type="entry name" value="Chloro_Bact_Ser_Proteases"/>
</dbReference>
<reference evidence="10" key="1">
    <citation type="submission" date="2015-03" db="EMBL/GenBank/DDBJ databases">
        <title>Pseudomonas frederiksbergensis hydrocarbon degrader.</title>
        <authorList>
            <person name="Brown L.M."/>
            <person name="Ruiz O.N."/>
            <person name="Mueller S."/>
            <person name="Gunasekera T.S."/>
        </authorList>
    </citation>
    <scope>NUCLEOTIDE SEQUENCE [LARGE SCALE GENOMIC DNA]</scope>
    <source>
        <strain evidence="10">SI8</strain>
    </source>
</reference>
<dbReference type="GO" id="GO:0006508">
    <property type="term" value="P:proteolysis"/>
    <property type="evidence" value="ECO:0007669"/>
    <property type="project" value="UniProtKB-KW"/>
</dbReference>
<dbReference type="Gene3D" id="2.30.42.10">
    <property type="match status" value="1"/>
</dbReference>
<evidence type="ECO:0000256" key="7">
    <source>
        <dbReference type="PIRSR" id="PIRSR611782-2"/>
    </source>
</evidence>
<evidence type="ECO:0000313" key="9">
    <source>
        <dbReference type="EMBL" id="KHK63671.1"/>
    </source>
</evidence>
<dbReference type="PRINTS" id="PR00834">
    <property type="entry name" value="PROTEASES2C"/>
</dbReference>
<dbReference type="GO" id="GO:0004252">
    <property type="term" value="F:serine-type endopeptidase activity"/>
    <property type="evidence" value="ECO:0007669"/>
    <property type="project" value="InterPro"/>
</dbReference>
<evidence type="ECO:0000256" key="3">
    <source>
        <dbReference type="ARBA" id="ARBA00022737"/>
    </source>
</evidence>
<feature type="domain" description="PDZ" evidence="8">
    <location>
        <begin position="271"/>
        <end position="334"/>
    </location>
</feature>
<accession>A0A0B1Z389</accession>
<evidence type="ECO:0000313" key="10">
    <source>
        <dbReference type="Proteomes" id="UP000030949"/>
    </source>
</evidence>
<evidence type="ECO:0000256" key="6">
    <source>
        <dbReference type="PIRSR" id="PIRSR611782-1"/>
    </source>
</evidence>
<name>A0A0B1Z389_9PSED</name>
<dbReference type="NCBIfam" id="TIGR02037">
    <property type="entry name" value="degP_htrA_DO"/>
    <property type="match status" value="1"/>
</dbReference>
<feature type="active site" description="Charge relay system" evidence="6">
    <location>
        <position position="153"/>
    </location>
</feature>
<dbReference type="OrthoDB" id="9758917at2"/>
<evidence type="ECO:0000259" key="8">
    <source>
        <dbReference type="PROSITE" id="PS50106"/>
    </source>
</evidence>
<dbReference type="PANTHER" id="PTHR43343">
    <property type="entry name" value="PEPTIDASE S12"/>
    <property type="match status" value="1"/>
</dbReference>
<dbReference type="SUPFAM" id="SSF50494">
    <property type="entry name" value="Trypsin-like serine proteases"/>
    <property type="match status" value="1"/>
</dbReference>
<evidence type="ECO:0000256" key="2">
    <source>
        <dbReference type="ARBA" id="ARBA00022729"/>
    </source>
</evidence>
<organism evidence="9 10">
    <name type="scientific">Pseudomonas frederiksbergensis</name>
    <dbReference type="NCBI Taxonomy" id="104087"/>
    <lineage>
        <taxon>Bacteria</taxon>
        <taxon>Pseudomonadati</taxon>
        <taxon>Pseudomonadota</taxon>
        <taxon>Gammaproteobacteria</taxon>
        <taxon>Pseudomonadales</taxon>
        <taxon>Pseudomonadaceae</taxon>
        <taxon>Pseudomonas</taxon>
    </lineage>
</organism>
<evidence type="ECO:0000256" key="1">
    <source>
        <dbReference type="ARBA" id="ARBA00022670"/>
    </source>
</evidence>
<dbReference type="PROSITE" id="PS50106">
    <property type="entry name" value="PDZ"/>
    <property type="match status" value="1"/>
</dbReference>
<keyword evidence="2" id="KW-0732">Signal</keyword>
<gene>
    <name evidence="9" type="ORF">JZ00_15630</name>
</gene>
<dbReference type="InterPro" id="IPR036034">
    <property type="entry name" value="PDZ_sf"/>
</dbReference>
<dbReference type="SMART" id="SM00228">
    <property type="entry name" value="PDZ"/>
    <property type="match status" value="1"/>
</dbReference>
<keyword evidence="5" id="KW-0720">Serine protease</keyword>
<dbReference type="Proteomes" id="UP000030949">
    <property type="component" value="Unassembled WGS sequence"/>
</dbReference>
<dbReference type="InterPro" id="IPR011782">
    <property type="entry name" value="Pept_S1C_Do"/>
</dbReference>
<dbReference type="AlphaFoldDB" id="A0A0B1Z389"/>
<dbReference type="Pfam" id="PF13180">
    <property type="entry name" value="PDZ_2"/>
    <property type="match status" value="1"/>
</dbReference>
<feature type="active site" description="Charge relay system" evidence="6">
    <location>
        <position position="227"/>
    </location>
</feature>
<keyword evidence="1" id="KW-0645">Protease</keyword>
<dbReference type="PANTHER" id="PTHR43343:SF3">
    <property type="entry name" value="PROTEASE DO-LIKE 8, CHLOROPLASTIC"/>
    <property type="match status" value="1"/>
</dbReference>
<protein>
    <submittedName>
        <fullName evidence="9">2-alkenal reductase</fullName>
    </submittedName>
</protein>
<dbReference type="EMBL" id="JQGJ01000009">
    <property type="protein sequence ID" value="KHK63671.1"/>
    <property type="molecule type" value="Genomic_DNA"/>
</dbReference>